<keyword evidence="1" id="KW-0812">Transmembrane</keyword>
<evidence type="ECO:0000256" key="1">
    <source>
        <dbReference type="SAM" id="Phobius"/>
    </source>
</evidence>
<reference evidence="2 3" key="1">
    <citation type="submission" date="2017-02" db="EMBL/GenBank/DDBJ databases">
        <authorList>
            <person name="Peterson S.W."/>
        </authorList>
    </citation>
    <scope>NUCLEOTIDE SEQUENCE [LARGE SCALE GENOMIC DNA]</scope>
    <source>
        <strain evidence="2 3">DSM 25262</strain>
    </source>
</reference>
<dbReference type="EMBL" id="FUZU01000005">
    <property type="protein sequence ID" value="SKC88818.1"/>
    <property type="molecule type" value="Genomic_DNA"/>
</dbReference>
<gene>
    <name evidence="2" type="ORF">SAMN05660236_5701</name>
</gene>
<keyword evidence="3" id="KW-1185">Reference proteome</keyword>
<feature type="transmembrane region" description="Helical" evidence="1">
    <location>
        <begin position="83"/>
        <end position="100"/>
    </location>
</feature>
<sequence>MDSVIDFIKNFKFPLSDLDFWGLLITFGIIILIFVIANWLISFLNPTTARTTKRILTIIFYSVFFFELIFVVLNAILTENYNRLTVMVFMIAPYYIRLWIGKFYKRYDKLVDKLASKD</sequence>
<feature type="transmembrane region" description="Helical" evidence="1">
    <location>
        <begin position="55"/>
        <end position="77"/>
    </location>
</feature>
<dbReference type="AlphaFoldDB" id="A0A1T5MLP0"/>
<keyword evidence="1" id="KW-1133">Transmembrane helix</keyword>
<protein>
    <submittedName>
        <fullName evidence="2">Uncharacterized protein</fullName>
    </submittedName>
</protein>
<feature type="transmembrane region" description="Helical" evidence="1">
    <location>
        <begin position="20"/>
        <end position="43"/>
    </location>
</feature>
<evidence type="ECO:0000313" key="2">
    <source>
        <dbReference type="EMBL" id="SKC88818.1"/>
    </source>
</evidence>
<accession>A0A1T5MLP0</accession>
<proteinExistence type="predicted"/>
<keyword evidence="1" id="KW-0472">Membrane</keyword>
<dbReference type="Proteomes" id="UP000190961">
    <property type="component" value="Unassembled WGS sequence"/>
</dbReference>
<organism evidence="2 3">
    <name type="scientific">Ohtaekwangia koreensis</name>
    <dbReference type="NCBI Taxonomy" id="688867"/>
    <lineage>
        <taxon>Bacteria</taxon>
        <taxon>Pseudomonadati</taxon>
        <taxon>Bacteroidota</taxon>
        <taxon>Cytophagia</taxon>
        <taxon>Cytophagales</taxon>
        <taxon>Fulvivirgaceae</taxon>
        <taxon>Ohtaekwangia</taxon>
    </lineage>
</organism>
<name>A0A1T5MLP0_9BACT</name>
<dbReference type="STRING" id="688867.SAMN05660236_5701"/>
<evidence type="ECO:0000313" key="3">
    <source>
        <dbReference type="Proteomes" id="UP000190961"/>
    </source>
</evidence>